<dbReference type="AlphaFoldDB" id="A0A816R5Q3"/>
<dbReference type="Proteomes" id="UP001295469">
    <property type="component" value="Chromosome C01"/>
</dbReference>
<gene>
    <name evidence="1" type="ORF">DARMORV10_C01P00730.1</name>
</gene>
<dbReference type="EMBL" id="HG994365">
    <property type="protein sequence ID" value="CAF2067194.1"/>
    <property type="molecule type" value="Genomic_DNA"/>
</dbReference>
<accession>A0A816R5Q3</accession>
<name>A0A816R5Q3_BRANA</name>
<reference evidence="1" key="1">
    <citation type="submission" date="2021-01" db="EMBL/GenBank/DDBJ databases">
        <authorList>
            <consortium name="Genoscope - CEA"/>
            <person name="William W."/>
        </authorList>
    </citation>
    <scope>NUCLEOTIDE SEQUENCE</scope>
</reference>
<evidence type="ECO:0000313" key="1">
    <source>
        <dbReference type="EMBL" id="CAF2067194.1"/>
    </source>
</evidence>
<sequence>MHLLKLINILVTQTESTCKRRQNPEPKKNTKIYIIHVLP</sequence>
<proteinExistence type="predicted"/>
<organism evidence="1">
    <name type="scientific">Brassica napus</name>
    <name type="common">Rape</name>
    <dbReference type="NCBI Taxonomy" id="3708"/>
    <lineage>
        <taxon>Eukaryota</taxon>
        <taxon>Viridiplantae</taxon>
        <taxon>Streptophyta</taxon>
        <taxon>Embryophyta</taxon>
        <taxon>Tracheophyta</taxon>
        <taxon>Spermatophyta</taxon>
        <taxon>Magnoliopsida</taxon>
        <taxon>eudicotyledons</taxon>
        <taxon>Gunneridae</taxon>
        <taxon>Pentapetalae</taxon>
        <taxon>rosids</taxon>
        <taxon>malvids</taxon>
        <taxon>Brassicales</taxon>
        <taxon>Brassicaceae</taxon>
        <taxon>Brassiceae</taxon>
        <taxon>Brassica</taxon>
    </lineage>
</organism>
<protein>
    <submittedName>
        <fullName evidence="1">(rape) hypothetical protein</fullName>
    </submittedName>
</protein>